<protein>
    <recommendedName>
        <fullName evidence="3">DUF19 domain-containing protein</fullName>
    </recommendedName>
</protein>
<evidence type="ECO:0008006" key="3">
    <source>
        <dbReference type="Google" id="ProtNLM"/>
    </source>
</evidence>
<proteinExistence type="predicted"/>
<comment type="caution">
    <text evidence="1">The sequence shown here is derived from an EMBL/GenBank/DDBJ whole genome shotgun (WGS) entry which is preliminary data.</text>
</comment>
<gene>
    <name evidence="1" type="ORF">HHI36_011461</name>
</gene>
<dbReference type="Proteomes" id="UP001516400">
    <property type="component" value="Unassembled WGS sequence"/>
</dbReference>
<accession>A0ABD2MLS8</accession>
<sequence>MKSLIDNMKFLIVLIGILAVVHSLKYDFRNAIKKIRHHVKEAQTPSSSEELEDLLEEGLKEMTRDIELEVCDRNNTKLYEAAIKATECVKNTKLDLPMCEVFTKNFRKCALPIQQDFEGCVDLQFHEIPKFIVDAITHLVEFVCDAKVREIIELANPCLDIPEDKCFQGIAEKLDNVTSSKNLKKEICTEILRQKECFVSETTKNCQFDITKKTFSKLMDSLTTKPCAD</sequence>
<keyword evidence="2" id="KW-1185">Reference proteome</keyword>
<organism evidence="1 2">
    <name type="scientific">Cryptolaemus montrouzieri</name>
    <dbReference type="NCBI Taxonomy" id="559131"/>
    <lineage>
        <taxon>Eukaryota</taxon>
        <taxon>Metazoa</taxon>
        <taxon>Ecdysozoa</taxon>
        <taxon>Arthropoda</taxon>
        <taxon>Hexapoda</taxon>
        <taxon>Insecta</taxon>
        <taxon>Pterygota</taxon>
        <taxon>Neoptera</taxon>
        <taxon>Endopterygota</taxon>
        <taxon>Coleoptera</taxon>
        <taxon>Polyphaga</taxon>
        <taxon>Cucujiformia</taxon>
        <taxon>Coccinelloidea</taxon>
        <taxon>Coccinellidae</taxon>
        <taxon>Scymninae</taxon>
        <taxon>Scymnini</taxon>
        <taxon>Cryptolaemus</taxon>
    </lineage>
</organism>
<name>A0ABD2MLS8_9CUCU</name>
<evidence type="ECO:0000313" key="2">
    <source>
        <dbReference type="Proteomes" id="UP001516400"/>
    </source>
</evidence>
<reference evidence="1 2" key="1">
    <citation type="journal article" date="2021" name="BMC Biol.">
        <title>Horizontally acquired antibacterial genes associated with adaptive radiation of ladybird beetles.</title>
        <authorList>
            <person name="Li H.S."/>
            <person name="Tang X.F."/>
            <person name="Huang Y.H."/>
            <person name="Xu Z.Y."/>
            <person name="Chen M.L."/>
            <person name="Du X.Y."/>
            <person name="Qiu B.Y."/>
            <person name="Chen P.T."/>
            <person name="Zhang W."/>
            <person name="Slipinski A."/>
            <person name="Escalona H.E."/>
            <person name="Waterhouse R.M."/>
            <person name="Zwick A."/>
            <person name="Pang H."/>
        </authorList>
    </citation>
    <scope>NUCLEOTIDE SEQUENCE [LARGE SCALE GENOMIC DNA]</scope>
    <source>
        <strain evidence="1">SYSU2018</strain>
    </source>
</reference>
<evidence type="ECO:0000313" key="1">
    <source>
        <dbReference type="EMBL" id="KAL3267330.1"/>
    </source>
</evidence>
<dbReference type="EMBL" id="JABFTP020000001">
    <property type="protein sequence ID" value="KAL3267330.1"/>
    <property type="molecule type" value="Genomic_DNA"/>
</dbReference>
<dbReference type="AlphaFoldDB" id="A0ABD2MLS8"/>